<dbReference type="GO" id="GO:0005525">
    <property type="term" value="F:GTP binding"/>
    <property type="evidence" value="ECO:0007669"/>
    <property type="project" value="UniProtKB-KW"/>
</dbReference>
<dbReference type="SUPFAM" id="SSF52540">
    <property type="entry name" value="P-loop containing nucleoside triphosphate hydrolases"/>
    <property type="match status" value="1"/>
</dbReference>
<dbReference type="Pfam" id="PF00025">
    <property type="entry name" value="Arf"/>
    <property type="match status" value="1"/>
</dbReference>
<dbReference type="Gene3D" id="3.40.50.300">
    <property type="entry name" value="P-loop containing nucleotide triphosphate hydrolases"/>
    <property type="match status" value="1"/>
</dbReference>
<feature type="non-terminal residue" evidence="3">
    <location>
        <position position="322"/>
    </location>
</feature>
<sequence length="322" mass="36941">MLRQIHIFLKSELIFVKDYAMALGNEELNNVKKIIQRFIDMPVAGKTFTNHISKFQIFHRSSGYLYFVLIADLSDSLQYIENIMVPAIEKFNELFPNPKDLKGLSSSKSEFSSFLDKLQKDLHTKIAIIGPSYAGKTTLYNLLKSGEEKIQMDFAKTSSFEIDGISFYLWDFVLKNNFSPLWSKFIAGSDVVILLFNLANYHLKIITHFLNLQKLEGKNSKLLMIGNKRDLVEDSEIKRIKNELNIAEFKEISLNSPDAKAKMLQFVMEILGLKKKFPKNFGIMVKEADNLIQEGKKVQALAKYKELLSISKSNQNIIYTKA</sequence>
<evidence type="ECO:0000256" key="2">
    <source>
        <dbReference type="ARBA" id="ARBA00023134"/>
    </source>
</evidence>
<evidence type="ECO:0000313" key="3">
    <source>
        <dbReference type="EMBL" id="KKK81461.1"/>
    </source>
</evidence>
<dbReference type="EMBL" id="LAZR01053113">
    <property type="protein sequence ID" value="KKK81461.1"/>
    <property type="molecule type" value="Genomic_DNA"/>
</dbReference>
<protein>
    <recommendedName>
        <fullName evidence="4">GTP-binding protein</fullName>
    </recommendedName>
</protein>
<keyword evidence="2" id="KW-0342">GTP-binding</keyword>
<evidence type="ECO:0000256" key="1">
    <source>
        <dbReference type="ARBA" id="ARBA00022741"/>
    </source>
</evidence>
<dbReference type="GO" id="GO:0003924">
    <property type="term" value="F:GTPase activity"/>
    <property type="evidence" value="ECO:0007669"/>
    <property type="project" value="InterPro"/>
</dbReference>
<organism evidence="3">
    <name type="scientific">marine sediment metagenome</name>
    <dbReference type="NCBI Taxonomy" id="412755"/>
    <lineage>
        <taxon>unclassified sequences</taxon>
        <taxon>metagenomes</taxon>
        <taxon>ecological metagenomes</taxon>
    </lineage>
</organism>
<dbReference type="InterPro" id="IPR006689">
    <property type="entry name" value="Small_GTPase_ARF/SAR"/>
</dbReference>
<keyword evidence="1" id="KW-0547">Nucleotide-binding</keyword>
<gene>
    <name evidence="3" type="ORF">LCGC14_2813210</name>
</gene>
<name>A0A0F9BAL9_9ZZZZ</name>
<comment type="caution">
    <text evidence="3">The sequence shown here is derived from an EMBL/GenBank/DDBJ whole genome shotgun (WGS) entry which is preliminary data.</text>
</comment>
<dbReference type="AlphaFoldDB" id="A0A0F9BAL9"/>
<reference evidence="3" key="1">
    <citation type="journal article" date="2015" name="Nature">
        <title>Complex archaea that bridge the gap between prokaryotes and eukaryotes.</title>
        <authorList>
            <person name="Spang A."/>
            <person name="Saw J.H."/>
            <person name="Jorgensen S.L."/>
            <person name="Zaremba-Niedzwiedzka K."/>
            <person name="Martijn J."/>
            <person name="Lind A.E."/>
            <person name="van Eijk R."/>
            <person name="Schleper C."/>
            <person name="Guy L."/>
            <person name="Ettema T.J."/>
        </authorList>
    </citation>
    <scope>NUCLEOTIDE SEQUENCE</scope>
</reference>
<evidence type="ECO:0008006" key="4">
    <source>
        <dbReference type="Google" id="ProtNLM"/>
    </source>
</evidence>
<proteinExistence type="predicted"/>
<dbReference type="InterPro" id="IPR027417">
    <property type="entry name" value="P-loop_NTPase"/>
</dbReference>
<accession>A0A0F9BAL9</accession>